<dbReference type="PANTHER" id="PTHR37540:SF5">
    <property type="entry name" value="TRANSCRIPTION FACTOR DOMAIN-CONTAINING PROTEIN"/>
    <property type="match status" value="1"/>
</dbReference>
<organism evidence="2 3">
    <name type="scientific">Hyaloscypha variabilis (strain UAMH 11265 / GT02V1 / F)</name>
    <name type="common">Meliniomyces variabilis</name>
    <dbReference type="NCBI Taxonomy" id="1149755"/>
    <lineage>
        <taxon>Eukaryota</taxon>
        <taxon>Fungi</taxon>
        <taxon>Dikarya</taxon>
        <taxon>Ascomycota</taxon>
        <taxon>Pezizomycotina</taxon>
        <taxon>Leotiomycetes</taxon>
        <taxon>Helotiales</taxon>
        <taxon>Hyaloscyphaceae</taxon>
        <taxon>Hyaloscypha</taxon>
        <taxon>Hyaloscypha variabilis</taxon>
    </lineage>
</organism>
<dbReference type="Pfam" id="PF11951">
    <property type="entry name" value="Fungal_trans_2"/>
    <property type="match status" value="1"/>
</dbReference>
<dbReference type="PANTHER" id="PTHR37540">
    <property type="entry name" value="TRANSCRIPTION FACTOR (ACR-2), PUTATIVE-RELATED-RELATED"/>
    <property type="match status" value="1"/>
</dbReference>
<protein>
    <submittedName>
        <fullName evidence="2">Uncharacterized protein</fullName>
    </submittedName>
</protein>
<sequence>MRDYHRRRMQKATGNDVPISGPAPKPPSAKGQTHKFRFGGEKGLRPWVPVKGPPGKRRKTGKGRGTVLGSAEVDQISNASTPINRGQLPPDSALSNQEFTSTSLKEYEPVVPNADKWLSSLAFAIETSTLFRTPGSGFLDPFAATSLLITPRTQLLIHHYFSDRLQSSWLMLPMRKMLFSLAINDAAMFHSFLCHYSGSYNVHFKTGNRDEALYHASQAARIVNERLADPNQALTNETIATVANMAAFESSNGSVESMLVHVDGLVRMVQMRGGIQSGGFPMIVQRMIAWTDYHAATAVLRQPRFPPLNIPETERPEDYFYPPVSNPSDPSRFREDGETKRDMHNHSLERLLAGVRDLSKLLKELKRLSNLPEDNIWYSDKIYYLQRNLIEVVYCPNTPRPVDRVCAMAALMYCGHCLRDVPLTFQVIARAVTRLKAAIIDYEKNMSSEPDKEEKRVMFWILGFGGVAAVGKSERDWFVAKFRAICDDLDVNDWETANWMLKDVLWQADLDDGGSKLWLEAILGNFSDLPPDS</sequence>
<accession>A0A2J6RLP4</accession>
<gene>
    <name evidence="2" type="ORF">L207DRAFT_22174</name>
</gene>
<dbReference type="InterPro" id="IPR021858">
    <property type="entry name" value="Fun_TF"/>
</dbReference>
<dbReference type="Proteomes" id="UP000235786">
    <property type="component" value="Unassembled WGS sequence"/>
</dbReference>
<keyword evidence="3" id="KW-1185">Reference proteome</keyword>
<evidence type="ECO:0000313" key="2">
    <source>
        <dbReference type="EMBL" id="PMD39440.1"/>
    </source>
</evidence>
<proteinExistence type="predicted"/>
<reference evidence="2 3" key="1">
    <citation type="submission" date="2016-04" db="EMBL/GenBank/DDBJ databases">
        <title>A degradative enzymes factory behind the ericoid mycorrhizal symbiosis.</title>
        <authorList>
            <consortium name="DOE Joint Genome Institute"/>
            <person name="Martino E."/>
            <person name="Morin E."/>
            <person name="Grelet G."/>
            <person name="Kuo A."/>
            <person name="Kohler A."/>
            <person name="Daghino S."/>
            <person name="Barry K."/>
            <person name="Choi C."/>
            <person name="Cichocki N."/>
            <person name="Clum A."/>
            <person name="Copeland A."/>
            <person name="Hainaut M."/>
            <person name="Haridas S."/>
            <person name="Labutti K."/>
            <person name="Lindquist E."/>
            <person name="Lipzen A."/>
            <person name="Khouja H.-R."/>
            <person name="Murat C."/>
            <person name="Ohm R."/>
            <person name="Olson A."/>
            <person name="Spatafora J."/>
            <person name="Veneault-Fourrey C."/>
            <person name="Henrissat B."/>
            <person name="Grigoriev I."/>
            <person name="Martin F."/>
            <person name="Perotto S."/>
        </authorList>
    </citation>
    <scope>NUCLEOTIDE SEQUENCE [LARGE SCALE GENOMIC DNA]</scope>
    <source>
        <strain evidence="2 3">F</strain>
    </source>
</reference>
<dbReference type="OrthoDB" id="4158087at2759"/>
<dbReference type="EMBL" id="KZ613946">
    <property type="protein sequence ID" value="PMD39440.1"/>
    <property type="molecule type" value="Genomic_DNA"/>
</dbReference>
<feature type="region of interest" description="Disordered" evidence="1">
    <location>
        <begin position="316"/>
        <end position="339"/>
    </location>
</feature>
<dbReference type="STRING" id="1149755.A0A2J6RLP4"/>
<name>A0A2J6RLP4_HYAVF</name>
<feature type="compositionally biased region" description="Basic residues" evidence="1">
    <location>
        <begin position="1"/>
        <end position="10"/>
    </location>
</feature>
<feature type="region of interest" description="Disordered" evidence="1">
    <location>
        <begin position="1"/>
        <end position="65"/>
    </location>
</feature>
<dbReference type="AlphaFoldDB" id="A0A2J6RLP4"/>
<evidence type="ECO:0000256" key="1">
    <source>
        <dbReference type="SAM" id="MobiDB-lite"/>
    </source>
</evidence>
<evidence type="ECO:0000313" key="3">
    <source>
        <dbReference type="Proteomes" id="UP000235786"/>
    </source>
</evidence>